<feature type="transmembrane region" description="Helical" evidence="13">
    <location>
        <begin position="106"/>
        <end position="124"/>
    </location>
</feature>
<evidence type="ECO:0008006" key="16">
    <source>
        <dbReference type="Google" id="ProtNLM"/>
    </source>
</evidence>
<protein>
    <recommendedName>
        <fullName evidence="16">Integral membrane protein</fullName>
    </recommendedName>
</protein>
<keyword evidence="10 13" id="KW-0472">Membrane</keyword>
<organism evidence="14 15">
    <name type="scientific">Lactobacillus hamsteri DSM 5661 = JCM 6256</name>
    <dbReference type="NCBI Taxonomy" id="1423754"/>
    <lineage>
        <taxon>Bacteria</taxon>
        <taxon>Bacillati</taxon>
        <taxon>Bacillota</taxon>
        <taxon>Bacilli</taxon>
        <taxon>Lactobacillales</taxon>
        <taxon>Lactobacillaceae</taxon>
        <taxon>Lactobacillus</taxon>
    </lineage>
</organism>
<evidence type="ECO:0000256" key="8">
    <source>
        <dbReference type="ARBA" id="ARBA00022989"/>
    </source>
</evidence>
<proteinExistence type="inferred from homology"/>
<keyword evidence="11" id="KW-0407">Ion channel</keyword>
<evidence type="ECO:0000256" key="9">
    <source>
        <dbReference type="ARBA" id="ARBA00023065"/>
    </source>
</evidence>
<evidence type="ECO:0000256" key="5">
    <source>
        <dbReference type="ARBA" id="ARBA00022692"/>
    </source>
</evidence>
<keyword evidence="6" id="KW-0631">Potassium channel</keyword>
<evidence type="ECO:0000256" key="10">
    <source>
        <dbReference type="ARBA" id="ARBA00023136"/>
    </source>
</evidence>
<keyword evidence="3" id="KW-0813">Transport</keyword>
<comment type="caution">
    <text evidence="14">The sequence shown here is derived from an EMBL/GenBank/DDBJ whole genome shotgun (WGS) entry which is preliminary data.</text>
</comment>
<dbReference type="Proteomes" id="UP000051223">
    <property type="component" value="Unassembled WGS sequence"/>
</dbReference>
<feature type="transmembrane region" description="Helical" evidence="13">
    <location>
        <begin position="43"/>
        <end position="60"/>
    </location>
</feature>
<dbReference type="OrthoDB" id="7626281at2"/>
<evidence type="ECO:0000313" key="14">
    <source>
        <dbReference type="EMBL" id="KRM40701.1"/>
    </source>
</evidence>
<comment type="subcellular location">
    <subcellularLocation>
        <location evidence="1">Membrane</location>
        <topology evidence="1">Multi-pass membrane protein</topology>
    </subcellularLocation>
</comment>
<dbReference type="RefSeq" id="WP_025080594.1">
    <property type="nucleotide sequence ID" value="NZ_AZGI01000011.1"/>
</dbReference>
<evidence type="ECO:0000256" key="6">
    <source>
        <dbReference type="ARBA" id="ARBA00022826"/>
    </source>
</evidence>
<dbReference type="AlphaFoldDB" id="A0A0R1YED3"/>
<dbReference type="GO" id="GO:0005267">
    <property type="term" value="F:potassium channel activity"/>
    <property type="evidence" value="ECO:0007669"/>
    <property type="project" value="UniProtKB-KW"/>
</dbReference>
<keyword evidence="7" id="KW-0630">Potassium</keyword>
<dbReference type="GO" id="GO:0016020">
    <property type="term" value="C:membrane"/>
    <property type="evidence" value="ECO:0007669"/>
    <property type="project" value="UniProtKB-SubCell"/>
</dbReference>
<evidence type="ECO:0000256" key="12">
    <source>
        <dbReference type="ARBA" id="ARBA00034430"/>
    </source>
</evidence>
<sequence length="199" mass="22525">MNKERTTAFTDAILAIIMTILVLELKEPSQLSFSGLWALRESYFSYALSFFWLGTMWIGIHNEWEHVNIISGTTLWANLMLLFWASFFPYTTKIVSANFNNKTAQIMYGTIAALTTLSNIWMSHTLTNISANEKIRAKSIFRQRWLSIDLVIKILGITIAATIYPPAAMYAVMLAAIIIAVPAHFLEAKKGKKLIKNNN</sequence>
<dbReference type="eggNOG" id="COG3548">
    <property type="taxonomic scope" value="Bacteria"/>
</dbReference>
<name>A0A0R1YED3_9LACO</name>
<evidence type="ECO:0000256" key="7">
    <source>
        <dbReference type="ARBA" id="ARBA00022958"/>
    </source>
</evidence>
<comment type="similarity">
    <text evidence="2">Belongs to the TMEM175 family.</text>
</comment>
<evidence type="ECO:0000256" key="3">
    <source>
        <dbReference type="ARBA" id="ARBA00022448"/>
    </source>
</evidence>
<evidence type="ECO:0000313" key="15">
    <source>
        <dbReference type="Proteomes" id="UP000051223"/>
    </source>
</evidence>
<evidence type="ECO:0000256" key="13">
    <source>
        <dbReference type="SAM" id="Phobius"/>
    </source>
</evidence>
<evidence type="ECO:0000256" key="2">
    <source>
        <dbReference type="ARBA" id="ARBA00006920"/>
    </source>
</evidence>
<feature type="transmembrane region" description="Helical" evidence="13">
    <location>
        <begin position="145"/>
        <end position="163"/>
    </location>
</feature>
<dbReference type="EMBL" id="AZGI01000011">
    <property type="protein sequence ID" value="KRM40701.1"/>
    <property type="molecule type" value="Genomic_DNA"/>
</dbReference>
<feature type="transmembrane region" description="Helical" evidence="13">
    <location>
        <begin position="169"/>
        <end position="186"/>
    </location>
</feature>
<keyword evidence="4" id="KW-0633">Potassium transport</keyword>
<dbReference type="InterPro" id="IPR010617">
    <property type="entry name" value="TMEM175-like"/>
</dbReference>
<dbReference type="PATRIC" id="fig|1423754.3.peg.196"/>
<dbReference type="GO" id="GO:0015252">
    <property type="term" value="F:proton channel activity"/>
    <property type="evidence" value="ECO:0007669"/>
    <property type="project" value="InterPro"/>
</dbReference>
<dbReference type="Pfam" id="PF06736">
    <property type="entry name" value="TMEM175"/>
    <property type="match status" value="1"/>
</dbReference>
<gene>
    <name evidence="14" type="ORF">FC39_GL000185</name>
</gene>
<feature type="transmembrane region" description="Helical" evidence="13">
    <location>
        <begin position="7"/>
        <end position="23"/>
    </location>
</feature>
<feature type="transmembrane region" description="Helical" evidence="13">
    <location>
        <begin position="67"/>
        <end position="86"/>
    </location>
</feature>
<keyword evidence="15" id="KW-1185">Reference proteome</keyword>
<comment type="catalytic activity">
    <reaction evidence="12">
        <text>K(+)(in) = K(+)(out)</text>
        <dbReference type="Rhea" id="RHEA:29463"/>
        <dbReference type="ChEBI" id="CHEBI:29103"/>
    </reaction>
</comment>
<evidence type="ECO:0000256" key="1">
    <source>
        <dbReference type="ARBA" id="ARBA00004141"/>
    </source>
</evidence>
<reference evidence="14 15" key="1">
    <citation type="journal article" date="2015" name="Genome Announc.">
        <title>Expanding the biotechnology potential of lactobacilli through comparative genomics of 213 strains and associated genera.</title>
        <authorList>
            <person name="Sun Z."/>
            <person name="Harris H.M."/>
            <person name="McCann A."/>
            <person name="Guo C."/>
            <person name="Argimon S."/>
            <person name="Zhang W."/>
            <person name="Yang X."/>
            <person name="Jeffery I.B."/>
            <person name="Cooney J.C."/>
            <person name="Kagawa T.F."/>
            <person name="Liu W."/>
            <person name="Song Y."/>
            <person name="Salvetti E."/>
            <person name="Wrobel A."/>
            <person name="Rasinkangas P."/>
            <person name="Parkhill J."/>
            <person name="Rea M.C."/>
            <person name="O'Sullivan O."/>
            <person name="Ritari J."/>
            <person name="Douillard F.P."/>
            <person name="Paul Ross R."/>
            <person name="Yang R."/>
            <person name="Briner A.E."/>
            <person name="Felis G.E."/>
            <person name="de Vos W.M."/>
            <person name="Barrangou R."/>
            <person name="Klaenhammer T.R."/>
            <person name="Caufield P.W."/>
            <person name="Cui Y."/>
            <person name="Zhang H."/>
            <person name="O'Toole P.W."/>
        </authorList>
    </citation>
    <scope>NUCLEOTIDE SEQUENCE [LARGE SCALE GENOMIC DNA]</scope>
    <source>
        <strain evidence="14 15">DSM 5661</strain>
    </source>
</reference>
<keyword evidence="9" id="KW-0406">Ion transport</keyword>
<keyword evidence="8 13" id="KW-1133">Transmembrane helix</keyword>
<evidence type="ECO:0000256" key="4">
    <source>
        <dbReference type="ARBA" id="ARBA00022538"/>
    </source>
</evidence>
<evidence type="ECO:0000256" key="11">
    <source>
        <dbReference type="ARBA" id="ARBA00023303"/>
    </source>
</evidence>
<keyword evidence="5 13" id="KW-0812">Transmembrane</keyword>
<accession>A0A0R1YED3</accession>